<evidence type="ECO:0000259" key="1">
    <source>
        <dbReference type="Pfam" id="PF14502"/>
    </source>
</evidence>
<feature type="domain" description="YhfZ helix-turn-helix" evidence="1">
    <location>
        <begin position="25"/>
        <end position="71"/>
    </location>
</feature>
<reference evidence="3" key="2">
    <citation type="submission" date="2021-09" db="EMBL/GenBank/DDBJ databases">
        <authorList>
            <person name="Gilroy R."/>
        </authorList>
    </citation>
    <scope>NUCLEOTIDE SEQUENCE</scope>
    <source>
        <strain evidence="3">CHK174-6876</strain>
    </source>
</reference>
<sequence length="304" mass="34215">MKISQYRKKGIALIFLAKKFYLLTIGDRVPTVSELCEEIQMSRGTIQSALEILKNDNVISTVSKGKMGTFITSINKEQLVTYLDNKVLVGAMPLPYTKHYEGLATSLYKAFESQTINLNLAYVSGGLNRSDGLLNDRYDFIVTSGLTADQLIKENNVSVACTLPEKTYLSEHVVLFNKDSDLKLHDGMRVGIDSYSLDYSILTSKFFKGYKIEKIESPYNQIVQKIVNKEIDAAIWNKDEVKSKNSPVAYREINGPLVERGSQAVILVKKNNVFVKSILSTTIDYKNLVTVQEGVINETRLPRY</sequence>
<dbReference type="Proteomes" id="UP000707535">
    <property type="component" value="Unassembled WGS sequence"/>
</dbReference>
<dbReference type="NCBIfam" id="NF041241">
    <property type="entry name" value="YhfZ_full"/>
    <property type="match status" value="1"/>
</dbReference>
<dbReference type="InterPro" id="IPR041444">
    <property type="entry name" value="HTH_41"/>
</dbReference>
<organism evidence="3 4">
    <name type="scientific">Ligilactobacillus acidipiscis</name>
    <dbReference type="NCBI Taxonomy" id="89059"/>
    <lineage>
        <taxon>Bacteria</taxon>
        <taxon>Bacillati</taxon>
        <taxon>Bacillota</taxon>
        <taxon>Bacilli</taxon>
        <taxon>Lactobacillales</taxon>
        <taxon>Lactobacillaceae</taxon>
        <taxon>Ligilactobacillus</taxon>
    </lineage>
</organism>
<evidence type="ECO:0000259" key="2">
    <source>
        <dbReference type="Pfam" id="PF14503"/>
    </source>
</evidence>
<evidence type="ECO:0000313" key="3">
    <source>
        <dbReference type="EMBL" id="HJE96019.1"/>
    </source>
</evidence>
<accession>A0A921F6N9</accession>
<name>A0A921F6N9_9LACO</name>
<reference evidence="3" key="1">
    <citation type="journal article" date="2021" name="PeerJ">
        <title>Extensive microbial diversity within the chicken gut microbiome revealed by metagenomics and culture.</title>
        <authorList>
            <person name="Gilroy R."/>
            <person name="Ravi A."/>
            <person name="Getino M."/>
            <person name="Pursley I."/>
            <person name="Horton D.L."/>
            <person name="Alikhan N.F."/>
            <person name="Baker D."/>
            <person name="Gharbi K."/>
            <person name="Hall N."/>
            <person name="Watson M."/>
            <person name="Adriaenssens E.M."/>
            <person name="Foster-Nyarko E."/>
            <person name="Jarju S."/>
            <person name="Secka A."/>
            <person name="Antonio M."/>
            <person name="Oren A."/>
            <person name="Chaudhuri R.R."/>
            <person name="La Ragione R."/>
            <person name="Hildebrand F."/>
            <person name="Pallen M.J."/>
        </authorList>
    </citation>
    <scope>NUCLEOTIDE SEQUENCE</scope>
    <source>
        <strain evidence="3">CHK174-6876</strain>
    </source>
</reference>
<dbReference type="EMBL" id="DYXG01000004">
    <property type="protein sequence ID" value="HJE96019.1"/>
    <property type="molecule type" value="Genomic_DNA"/>
</dbReference>
<comment type="caution">
    <text evidence="3">The sequence shown here is derived from an EMBL/GenBank/DDBJ whole genome shotgun (WGS) entry which is preliminary data.</text>
</comment>
<protein>
    <submittedName>
        <fullName evidence="3">GntR family transcriptional regulator</fullName>
    </submittedName>
</protein>
<gene>
    <name evidence="3" type="ORF">K8V00_00230</name>
</gene>
<dbReference type="InterPro" id="IPR032791">
    <property type="entry name" value="YhfZ_C"/>
</dbReference>
<proteinExistence type="predicted"/>
<feature type="domain" description="Uncharacterised protein YhfZ C-terminal" evidence="2">
    <location>
        <begin position="77"/>
        <end position="304"/>
    </location>
</feature>
<dbReference type="Pfam" id="PF14503">
    <property type="entry name" value="YhfZ_C"/>
    <property type="match status" value="1"/>
</dbReference>
<dbReference type="SUPFAM" id="SSF53850">
    <property type="entry name" value="Periplasmic binding protein-like II"/>
    <property type="match status" value="1"/>
</dbReference>
<evidence type="ECO:0000313" key="4">
    <source>
        <dbReference type="Proteomes" id="UP000707535"/>
    </source>
</evidence>
<dbReference type="SUPFAM" id="SSF46785">
    <property type="entry name" value="Winged helix' DNA-binding domain"/>
    <property type="match status" value="1"/>
</dbReference>
<dbReference type="Pfam" id="PF14502">
    <property type="entry name" value="HTH_41"/>
    <property type="match status" value="1"/>
</dbReference>
<dbReference type="InterPro" id="IPR036388">
    <property type="entry name" value="WH-like_DNA-bd_sf"/>
</dbReference>
<dbReference type="Gene3D" id="3.40.190.10">
    <property type="entry name" value="Periplasmic binding protein-like II"/>
    <property type="match status" value="2"/>
</dbReference>
<dbReference type="Gene3D" id="1.10.10.10">
    <property type="entry name" value="Winged helix-like DNA-binding domain superfamily/Winged helix DNA-binding domain"/>
    <property type="match status" value="1"/>
</dbReference>
<dbReference type="AlphaFoldDB" id="A0A921F6N9"/>
<dbReference type="InterPro" id="IPR036390">
    <property type="entry name" value="WH_DNA-bd_sf"/>
</dbReference>